<dbReference type="InterPro" id="IPR003761">
    <property type="entry name" value="Exonuc_VII_S"/>
</dbReference>
<dbReference type="EMBL" id="BMLT01000002">
    <property type="protein sequence ID" value="GGO78416.1"/>
    <property type="molecule type" value="Genomic_DNA"/>
</dbReference>
<dbReference type="Gene3D" id="1.10.287.1040">
    <property type="entry name" value="Exonuclease VII, small subunit"/>
    <property type="match status" value="1"/>
</dbReference>
<dbReference type="Pfam" id="PF02609">
    <property type="entry name" value="Exonuc_VII_S"/>
    <property type="match status" value="1"/>
</dbReference>
<organism evidence="7 8">
    <name type="scientific">Marinobacterium nitratireducens</name>
    <dbReference type="NCBI Taxonomy" id="518897"/>
    <lineage>
        <taxon>Bacteria</taxon>
        <taxon>Pseudomonadati</taxon>
        <taxon>Pseudomonadota</taxon>
        <taxon>Gammaproteobacteria</taxon>
        <taxon>Oceanospirillales</taxon>
        <taxon>Oceanospirillaceae</taxon>
        <taxon>Marinobacterium</taxon>
    </lineage>
</organism>
<comment type="similarity">
    <text evidence="1 6">Belongs to the XseB family.</text>
</comment>
<dbReference type="PIRSF" id="PIRSF006488">
    <property type="entry name" value="Exonuc_VII_S"/>
    <property type="match status" value="1"/>
</dbReference>
<keyword evidence="4 6" id="KW-0378">Hydrolase</keyword>
<evidence type="ECO:0000313" key="7">
    <source>
        <dbReference type="EMBL" id="GGO78416.1"/>
    </source>
</evidence>
<evidence type="ECO:0000256" key="6">
    <source>
        <dbReference type="HAMAP-Rule" id="MF_00337"/>
    </source>
</evidence>
<evidence type="ECO:0000256" key="2">
    <source>
        <dbReference type="ARBA" id="ARBA00022490"/>
    </source>
</evidence>
<keyword evidence="2 6" id="KW-0963">Cytoplasm</keyword>
<dbReference type="GO" id="GO:0005829">
    <property type="term" value="C:cytosol"/>
    <property type="evidence" value="ECO:0007669"/>
    <property type="project" value="TreeGrafter"/>
</dbReference>
<sequence>MPRTKKNPDFEASLGELEQLVNRMEQGDMPLADALQAFEQGIALTRDCQAILDQAEQKVRQLVEKDGELQTVPFQEREDS</sequence>
<dbReference type="Proteomes" id="UP000599578">
    <property type="component" value="Unassembled WGS sequence"/>
</dbReference>
<evidence type="ECO:0000313" key="8">
    <source>
        <dbReference type="Proteomes" id="UP000599578"/>
    </source>
</evidence>
<comment type="caution">
    <text evidence="7">The sequence shown here is derived from an EMBL/GenBank/DDBJ whole genome shotgun (WGS) entry which is preliminary data.</text>
</comment>
<evidence type="ECO:0000256" key="5">
    <source>
        <dbReference type="ARBA" id="ARBA00022839"/>
    </source>
</evidence>
<dbReference type="InterPro" id="IPR037004">
    <property type="entry name" value="Exonuc_VII_ssu_sf"/>
</dbReference>
<reference evidence="7 8" key="1">
    <citation type="journal article" date="2014" name="Int. J. Syst. Evol. Microbiol.">
        <title>Complete genome sequence of Corynebacterium casei LMG S-19264T (=DSM 44701T), isolated from a smear-ripened cheese.</title>
        <authorList>
            <consortium name="US DOE Joint Genome Institute (JGI-PGF)"/>
            <person name="Walter F."/>
            <person name="Albersmeier A."/>
            <person name="Kalinowski J."/>
            <person name="Ruckert C."/>
        </authorList>
    </citation>
    <scope>NUCLEOTIDE SEQUENCE [LARGE SCALE GENOMIC DNA]</scope>
    <source>
        <strain evidence="7 8">CGMCC 1.7286</strain>
    </source>
</reference>
<keyword evidence="3 6" id="KW-0540">Nuclease</keyword>
<comment type="function">
    <text evidence="6">Bidirectionally degrades single-stranded DNA into large acid-insoluble oligonucleotides, which are then degraded further into small acid-soluble oligonucleotides.</text>
</comment>
<dbReference type="GO" id="GO:0009318">
    <property type="term" value="C:exodeoxyribonuclease VII complex"/>
    <property type="evidence" value="ECO:0007669"/>
    <property type="project" value="UniProtKB-UniRule"/>
</dbReference>
<evidence type="ECO:0000256" key="3">
    <source>
        <dbReference type="ARBA" id="ARBA00022722"/>
    </source>
</evidence>
<dbReference type="RefSeq" id="WP_188859025.1">
    <property type="nucleotide sequence ID" value="NZ_BMLT01000002.1"/>
</dbReference>
<name>A0A917ZA91_9GAMM</name>
<dbReference type="AlphaFoldDB" id="A0A917ZA91"/>
<dbReference type="NCBIfam" id="TIGR01280">
    <property type="entry name" value="xseB"/>
    <property type="match status" value="1"/>
</dbReference>
<comment type="catalytic activity">
    <reaction evidence="6">
        <text>Exonucleolytic cleavage in either 5'- to 3'- or 3'- to 5'-direction to yield nucleoside 5'-phosphates.</text>
        <dbReference type="EC" id="3.1.11.6"/>
    </reaction>
</comment>
<keyword evidence="5 6" id="KW-0269">Exonuclease</keyword>
<comment type="subcellular location">
    <subcellularLocation>
        <location evidence="6">Cytoplasm</location>
    </subcellularLocation>
</comment>
<accession>A0A917ZA91</accession>
<gene>
    <name evidence="6 7" type="primary">xseB</name>
    <name evidence="7" type="ORF">GCM10011348_10280</name>
</gene>
<dbReference type="HAMAP" id="MF_00337">
    <property type="entry name" value="Exonuc_7_S"/>
    <property type="match status" value="1"/>
</dbReference>
<evidence type="ECO:0000256" key="1">
    <source>
        <dbReference type="ARBA" id="ARBA00009998"/>
    </source>
</evidence>
<dbReference type="GO" id="GO:0006308">
    <property type="term" value="P:DNA catabolic process"/>
    <property type="evidence" value="ECO:0007669"/>
    <property type="project" value="UniProtKB-UniRule"/>
</dbReference>
<protein>
    <recommendedName>
        <fullName evidence="6">Exodeoxyribonuclease 7 small subunit</fullName>
        <ecNumber evidence="6">3.1.11.6</ecNumber>
    </recommendedName>
    <alternativeName>
        <fullName evidence="6">Exodeoxyribonuclease VII small subunit</fullName>
        <shortName evidence="6">Exonuclease VII small subunit</shortName>
    </alternativeName>
</protein>
<comment type="subunit">
    <text evidence="6">Heterooligomer composed of large and small subunits.</text>
</comment>
<dbReference type="SUPFAM" id="SSF116842">
    <property type="entry name" value="XseB-like"/>
    <property type="match status" value="1"/>
</dbReference>
<dbReference type="PANTHER" id="PTHR34137:SF1">
    <property type="entry name" value="EXODEOXYRIBONUCLEASE 7 SMALL SUBUNIT"/>
    <property type="match status" value="1"/>
</dbReference>
<dbReference type="NCBIfam" id="NF002140">
    <property type="entry name" value="PRK00977.1-4"/>
    <property type="match status" value="1"/>
</dbReference>
<keyword evidence="8" id="KW-1185">Reference proteome</keyword>
<dbReference type="PANTHER" id="PTHR34137">
    <property type="entry name" value="EXODEOXYRIBONUCLEASE 7 SMALL SUBUNIT"/>
    <property type="match status" value="1"/>
</dbReference>
<dbReference type="EC" id="3.1.11.6" evidence="6"/>
<evidence type="ECO:0000256" key="4">
    <source>
        <dbReference type="ARBA" id="ARBA00022801"/>
    </source>
</evidence>
<proteinExistence type="inferred from homology"/>
<dbReference type="GO" id="GO:0008855">
    <property type="term" value="F:exodeoxyribonuclease VII activity"/>
    <property type="evidence" value="ECO:0007669"/>
    <property type="project" value="UniProtKB-UniRule"/>
</dbReference>